<dbReference type="GO" id="GO:0003924">
    <property type="term" value="F:GTPase activity"/>
    <property type="evidence" value="ECO:0007669"/>
    <property type="project" value="InterPro"/>
</dbReference>
<dbReference type="Gene3D" id="3.40.50.300">
    <property type="entry name" value="P-loop containing nucleotide triphosphate hydrolases"/>
    <property type="match status" value="1"/>
</dbReference>
<sequence length="218" mass="24514">MILEYQFLVIQITVEVLTICKAPISQSAGKSAIMKKFFDGVFNDDTAATIGIDFRHITYQLQDGTLSGTDESPASLTLFLWGRGADGQQKVHNSKSVITKQTNIHLLWIAAVVVYGYVSYAHQSPPNIVEQIARWTFFAEREREDGALVVLVGSKCDLKQRRHDKFIMDRMMAEYNASYVETSAKTGFNINEGCTQWQRSLVGGRRTVVLKKTISLKK</sequence>
<gene>
    <name evidence="3" type="ORF">TELCIR_16169</name>
</gene>
<dbReference type="InterPro" id="IPR050227">
    <property type="entry name" value="Rab"/>
</dbReference>
<dbReference type="PRINTS" id="PR00449">
    <property type="entry name" value="RASTRNSFRMNG"/>
</dbReference>
<evidence type="ECO:0000313" key="3">
    <source>
        <dbReference type="EMBL" id="PIO62282.1"/>
    </source>
</evidence>
<dbReference type="InterPro" id="IPR001806">
    <property type="entry name" value="Small_GTPase"/>
</dbReference>
<dbReference type="EMBL" id="KZ352297">
    <property type="protein sequence ID" value="PIO62282.1"/>
    <property type="molecule type" value="Genomic_DNA"/>
</dbReference>
<keyword evidence="1" id="KW-0547">Nucleotide-binding</keyword>
<evidence type="ECO:0000313" key="4">
    <source>
        <dbReference type="Proteomes" id="UP000230423"/>
    </source>
</evidence>
<dbReference type="InterPro" id="IPR027417">
    <property type="entry name" value="P-loop_NTPase"/>
</dbReference>
<proteinExistence type="predicted"/>
<protein>
    <submittedName>
        <fullName evidence="3">Ras family protein</fullName>
    </submittedName>
</protein>
<dbReference type="GO" id="GO:0005525">
    <property type="term" value="F:GTP binding"/>
    <property type="evidence" value="ECO:0007669"/>
    <property type="project" value="UniProtKB-KW"/>
</dbReference>
<dbReference type="SMART" id="SM00175">
    <property type="entry name" value="RAB"/>
    <property type="match status" value="1"/>
</dbReference>
<dbReference type="Proteomes" id="UP000230423">
    <property type="component" value="Unassembled WGS sequence"/>
</dbReference>
<dbReference type="PANTHER" id="PTHR47977">
    <property type="entry name" value="RAS-RELATED PROTEIN RAB"/>
    <property type="match status" value="1"/>
</dbReference>
<dbReference type="SUPFAM" id="SSF52540">
    <property type="entry name" value="P-loop containing nucleoside triphosphate hydrolases"/>
    <property type="match status" value="1"/>
</dbReference>
<reference evidence="3 4" key="1">
    <citation type="submission" date="2015-09" db="EMBL/GenBank/DDBJ databases">
        <title>Draft genome of the parasitic nematode Teladorsagia circumcincta isolate WARC Sus (inbred).</title>
        <authorList>
            <person name="Mitreva M."/>
        </authorList>
    </citation>
    <scope>NUCLEOTIDE SEQUENCE [LARGE SCALE GENOMIC DNA]</scope>
    <source>
        <strain evidence="3 4">S</strain>
    </source>
</reference>
<evidence type="ECO:0000256" key="1">
    <source>
        <dbReference type="ARBA" id="ARBA00022741"/>
    </source>
</evidence>
<name>A0A2G9TXW1_TELCI</name>
<accession>A0A2G9TXW1</accession>
<organism evidence="3 4">
    <name type="scientific">Teladorsagia circumcincta</name>
    <name type="common">Brown stomach worm</name>
    <name type="synonym">Ostertagia circumcincta</name>
    <dbReference type="NCBI Taxonomy" id="45464"/>
    <lineage>
        <taxon>Eukaryota</taxon>
        <taxon>Metazoa</taxon>
        <taxon>Ecdysozoa</taxon>
        <taxon>Nematoda</taxon>
        <taxon>Chromadorea</taxon>
        <taxon>Rhabditida</taxon>
        <taxon>Rhabditina</taxon>
        <taxon>Rhabditomorpha</taxon>
        <taxon>Strongyloidea</taxon>
        <taxon>Trichostrongylidae</taxon>
        <taxon>Teladorsagia</taxon>
    </lineage>
</organism>
<keyword evidence="4" id="KW-1185">Reference proteome</keyword>
<evidence type="ECO:0000256" key="2">
    <source>
        <dbReference type="ARBA" id="ARBA00023134"/>
    </source>
</evidence>
<keyword evidence="2" id="KW-0342">GTP-binding</keyword>
<dbReference type="Pfam" id="PF00071">
    <property type="entry name" value="Ras"/>
    <property type="match status" value="1"/>
</dbReference>
<dbReference type="AlphaFoldDB" id="A0A2G9TXW1"/>
<dbReference type="OrthoDB" id="63533at2759"/>